<dbReference type="EnsemblFungi" id="EJT70121">
    <property type="protein sequence ID" value="EJT70121"/>
    <property type="gene ID" value="GGTG_12294"/>
</dbReference>
<evidence type="ECO:0000313" key="2">
    <source>
        <dbReference type="EnsemblFungi" id="EJT70121"/>
    </source>
</evidence>
<reference evidence="3" key="1">
    <citation type="submission" date="2010-07" db="EMBL/GenBank/DDBJ databases">
        <title>The genome sequence of Gaeumannomyces graminis var. tritici strain R3-111a-1.</title>
        <authorList>
            <consortium name="The Broad Institute Genome Sequencing Platform"/>
            <person name="Ma L.-J."/>
            <person name="Dead R."/>
            <person name="Young S."/>
            <person name="Zeng Q."/>
            <person name="Koehrsen M."/>
            <person name="Alvarado L."/>
            <person name="Berlin A."/>
            <person name="Chapman S.B."/>
            <person name="Chen Z."/>
            <person name="Freedman E."/>
            <person name="Gellesch M."/>
            <person name="Goldberg J."/>
            <person name="Griggs A."/>
            <person name="Gujja S."/>
            <person name="Heilman E.R."/>
            <person name="Heiman D."/>
            <person name="Hepburn T."/>
            <person name="Howarth C."/>
            <person name="Jen D."/>
            <person name="Larson L."/>
            <person name="Mehta T."/>
            <person name="Neiman D."/>
            <person name="Pearson M."/>
            <person name="Roberts A."/>
            <person name="Saif S."/>
            <person name="Shea T."/>
            <person name="Shenoy N."/>
            <person name="Sisk P."/>
            <person name="Stolte C."/>
            <person name="Sykes S."/>
            <person name="Walk T."/>
            <person name="White J."/>
            <person name="Yandava C."/>
            <person name="Haas B."/>
            <person name="Nusbaum C."/>
            <person name="Birren B."/>
        </authorList>
    </citation>
    <scope>NUCLEOTIDE SEQUENCE [LARGE SCALE GENOMIC DNA]</scope>
    <source>
        <strain evidence="3">R3-111a-1</strain>
    </source>
</reference>
<dbReference type="EMBL" id="GL385402">
    <property type="protein sequence ID" value="EJT70121.1"/>
    <property type="molecule type" value="Genomic_DNA"/>
</dbReference>
<dbReference type="RefSeq" id="XP_009228455.1">
    <property type="nucleotide sequence ID" value="XM_009230191.1"/>
</dbReference>
<reference evidence="2" key="4">
    <citation type="journal article" date="2015" name="G3 (Bethesda)">
        <title>Genome sequences of three phytopathogenic species of the Magnaporthaceae family of fungi.</title>
        <authorList>
            <person name="Okagaki L.H."/>
            <person name="Nunes C.C."/>
            <person name="Sailsbery J."/>
            <person name="Clay B."/>
            <person name="Brown D."/>
            <person name="John T."/>
            <person name="Oh Y."/>
            <person name="Young N."/>
            <person name="Fitzgerald M."/>
            <person name="Haas B.J."/>
            <person name="Zeng Q."/>
            <person name="Young S."/>
            <person name="Adiconis X."/>
            <person name="Fan L."/>
            <person name="Levin J.Z."/>
            <person name="Mitchell T.K."/>
            <person name="Okubara P.A."/>
            <person name="Farman M.L."/>
            <person name="Kohn L.M."/>
            <person name="Birren B."/>
            <person name="Ma L.-J."/>
            <person name="Dean R.A."/>
        </authorList>
    </citation>
    <scope>NUCLEOTIDE SEQUENCE</scope>
    <source>
        <strain evidence="2">R3-111a-1</strain>
    </source>
</reference>
<reference evidence="2" key="5">
    <citation type="submission" date="2018-04" db="UniProtKB">
        <authorList>
            <consortium name="EnsemblFungi"/>
        </authorList>
    </citation>
    <scope>IDENTIFICATION</scope>
    <source>
        <strain evidence="2">R3-111a-1</strain>
    </source>
</reference>
<reference evidence="1" key="2">
    <citation type="submission" date="2010-07" db="EMBL/GenBank/DDBJ databases">
        <authorList>
            <consortium name="The Broad Institute Genome Sequencing Platform"/>
            <consortium name="Broad Institute Genome Sequencing Center for Infectious Disease"/>
            <person name="Ma L.-J."/>
            <person name="Dead R."/>
            <person name="Young S."/>
            <person name="Zeng Q."/>
            <person name="Koehrsen M."/>
            <person name="Alvarado L."/>
            <person name="Berlin A."/>
            <person name="Chapman S.B."/>
            <person name="Chen Z."/>
            <person name="Freedman E."/>
            <person name="Gellesch M."/>
            <person name="Goldberg J."/>
            <person name="Griggs A."/>
            <person name="Gujja S."/>
            <person name="Heilman E.R."/>
            <person name="Heiman D."/>
            <person name="Hepburn T."/>
            <person name="Howarth C."/>
            <person name="Jen D."/>
            <person name="Larson L."/>
            <person name="Mehta T."/>
            <person name="Neiman D."/>
            <person name="Pearson M."/>
            <person name="Roberts A."/>
            <person name="Saif S."/>
            <person name="Shea T."/>
            <person name="Shenoy N."/>
            <person name="Sisk P."/>
            <person name="Stolte C."/>
            <person name="Sykes S."/>
            <person name="Walk T."/>
            <person name="White J."/>
            <person name="Yandava C."/>
            <person name="Haas B."/>
            <person name="Nusbaum C."/>
            <person name="Birren B."/>
        </authorList>
    </citation>
    <scope>NUCLEOTIDE SEQUENCE</scope>
    <source>
        <strain evidence="1">R3-111a-1</strain>
    </source>
</reference>
<sequence>MISLAVIDLAAANPQRSLFKSASIGACLSLSCDALNVSVFPAGTTLCASGRTNFRREVDSVARNGARIIGKRRGERKSAGLCLAPLAQRNTALLHAT</sequence>
<protein>
    <submittedName>
        <fullName evidence="1 2">Uncharacterized protein</fullName>
    </submittedName>
</protein>
<name>J3PFL9_GAET3</name>
<dbReference type="HOGENOM" id="CLU_2346814_0_0_1"/>
<evidence type="ECO:0000313" key="1">
    <source>
        <dbReference type="EMBL" id="EJT70121.1"/>
    </source>
</evidence>
<proteinExistence type="predicted"/>
<dbReference type="GeneID" id="20352752"/>
<accession>J3PFL9</accession>
<keyword evidence="3" id="KW-1185">Reference proteome</keyword>
<dbReference type="Proteomes" id="UP000006039">
    <property type="component" value="Unassembled WGS sequence"/>
</dbReference>
<organism evidence="1">
    <name type="scientific">Gaeumannomyces tritici (strain R3-111a-1)</name>
    <name type="common">Wheat and barley take-all root rot fungus</name>
    <name type="synonym">Gaeumannomyces graminis var. tritici</name>
    <dbReference type="NCBI Taxonomy" id="644352"/>
    <lineage>
        <taxon>Eukaryota</taxon>
        <taxon>Fungi</taxon>
        <taxon>Dikarya</taxon>
        <taxon>Ascomycota</taxon>
        <taxon>Pezizomycotina</taxon>
        <taxon>Sordariomycetes</taxon>
        <taxon>Sordariomycetidae</taxon>
        <taxon>Magnaporthales</taxon>
        <taxon>Magnaporthaceae</taxon>
        <taxon>Gaeumannomyces</taxon>
    </lineage>
</organism>
<gene>
    <name evidence="2" type="primary">20352752</name>
    <name evidence="1" type="ORF">GGTG_12294</name>
</gene>
<reference evidence="1" key="3">
    <citation type="submission" date="2010-09" db="EMBL/GenBank/DDBJ databases">
        <title>Annotation of Gaeumannomyces graminis var. tritici R3-111a-1.</title>
        <authorList>
            <consortium name="The Broad Institute Genome Sequencing Platform"/>
            <person name="Ma L.-J."/>
            <person name="Dead R."/>
            <person name="Young S.K."/>
            <person name="Zeng Q."/>
            <person name="Gargeya S."/>
            <person name="Fitzgerald M."/>
            <person name="Haas B."/>
            <person name="Abouelleil A."/>
            <person name="Alvarado L."/>
            <person name="Arachchi H.M."/>
            <person name="Berlin A."/>
            <person name="Brown A."/>
            <person name="Chapman S.B."/>
            <person name="Chen Z."/>
            <person name="Dunbar C."/>
            <person name="Freedman E."/>
            <person name="Gearin G."/>
            <person name="Gellesch M."/>
            <person name="Goldberg J."/>
            <person name="Griggs A."/>
            <person name="Gujja S."/>
            <person name="Heiman D."/>
            <person name="Howarth C."/>
            <person name="Larson L."/>
            <person name="Lui A."/>
            <person name="MacDonald P.J.P."/>
            <person name="Mehta T."/>
            <person name="Montmayeur A."/>
            <person name="Murphy C."/>
            <person name="Neiman D."/>
            <person name="Pearson M."/>
            <person name="Priest M."/>
            <person name="Roberts A."/>
            <person name="Saif S."/>
            <person name="Shea T."/>
            <person name="Shenoy N."/>
            <person name="Sisk P."/>
            <person name="Stolte C."/>
            <person name="Sykes S."/>
            <person name="Yandava C."/>
            <person name="Wortman J."/>
            <person name="Nusbaum C."/>
            <person name="Birren B."/>
        </authorList>
    </citation>
    <scope>NUCLEOTIDE SEQUENCE</scope>
    <source>
        <strain evidence="1">R3-111a-1</strain>
    </source>
</reference>
<dbReference type="VEuPathDB" id="FungiDB:GGTG_12294"/>
<evidence type="ECO:0000313" key="3">
    <source>
        <dbReference type="Proteomes" id="UP000006039"/>
    </source>
</evidence>
<dbReference type="AlphaFoldDB" id="J3PFL9"/>